<keyword evidence="9" id="KW-1185">Reference proteome</keyword>
<dbReference type="Proteomes" id="UP001175261">
    <property type="component" value="Unassembled WGS sequence"/>
</dbReference>
<gene>
    <name evidence="8" type="ORF">NLU13_4716</name>
</gene>
<dbReference type="Pfam" id="PF12537">
    <property type="entry name" value="GPHR_N"/>
    <property type="match status" value="1"/>
</dbReference>
<evidence type="ECO:0000259" key="6">
    <source>
        <dbReference type="Pfam" id="PF12430"/>
    </source>
</evidence>
<dbReference type="InterPro" id="IPR022535">
    <property type="entry name" value="Golgi_pH-regulator_cons_dom"/>
</dbReference>
<feature type="transmembrane region" description="Helical" evidence="5">
    <location>
        <begin position="357"/>
        <end position="377"/>
    </location>
</feature>
<feature type="transmembrane region" description="Helical" evidence="5">
    <location>
        <begin position="20"/>
        <end position="44"/>
    </location>
</feature>
<dbReference type="InterPro" id="IPR025969">
    <property type="entry name" value="ABA_GPCR_dom"/>
</dbReference>
<feature type="transmembrane region" description="Helical" evidence="5">
    <location>
        <begin position="467"/>
        <end position="486"/>
    </location>
</feature>
<feature type="transmembrane region" description="Helical" evidence="5">
    <location>
        <begin position="512"/>
        <end position="531"/>
    </location>
</feature>
<evidence type="ECO:0000313" key="9">
    <source>
        <dbReference type="Proteomes" id="UP001175261"/>
    </source>
</evidence>
<feature type="transmembrane region" description="Helical" evidence="5">
    <location>
        <begin position="218"/>
        <end position="239"/>
    </location>
</feature>
<accession>A0AA39L8X3</accession>
<sequence length="555" mass="59706">MWPFENCFRADSCEAAPPSLLSAVVLASLSPFFLLFTIITILAARHIFPRLSHILTLTDGEDHFLPAHAPPALRQAHAEHGRKSLGRRFAALTFGMTVGGAGTLGALMLVEILGVVTSMTRDAALRVTEPVVLFLVVGLVPWLECRSLVTGAGWSFQKTAKGKRPRVAWTVNLVLFGVWLFAFWSVGRAIPVAATNHAPEGTNMSFVDAILRGSLERVGVVGISLMALLAGFASVSTPWHTFGMRKRKRPVTEADIQRKEGGLEATSEMLATKRHRLGQLERKIAESQAVKRSGTTGGAGVFGKMMGTLRGPSADEAEVKALRMEISGLETMEASLSTSLALLKTNRAAAVRASTPLGRLLIIPSFAFSAYCVYRILATSLTTMRRISSPSASFSASDPINRFLGLLARHWDPDLDQLAWARTISFLLSGVILLASLNSVAQTFHLFSRLVGSGLAVRAAAGRDANLALAVGQVVATYVVSAGLLLRSQLPREVGQRVMGGRVLLSPGFVDGWFEGWFLIGVVATAVGLWVGRKLGGGEDDWDDYGLEEMGEKRS</sequence>
<evidence type="ECO:0000256" key="3">
    <source>
        <dbReference type="ARBA" id="ARBA00022989"/>
    </source>
</evidence>
<feature type="transmembrane region" description="Helical" evidence="5">
    <location>
        <begin position="424"/>
        <end position="447"/>
    </location>
</feature>
<name>A0AA39L8X3_SARSR</name>
<evidence type="ECO:0000256" key="5">
    <source>
        <dbReference type="SAM" id="Phobius"/>
    </source>
</evidence>
<feature type="transmembrane region" description="Helical" evidence="5">
    <location>
        <begin position="89"/>
        <end position="110"/>
    </location>
</feature>
<feature type="transmembrane region" description="Helical" evidence="5">
    <location>
        <begin position="130"/>
        <end position="155"/>
    </location>
</feature>
<dbReference type="Pfam" id="PF12430">
    <property type="entry name" value="ABA_GPCR"/>
    <property type="match status" value="1"/>
</dbReference>
<protein>
    <recommendedName>
        <fullName evidence="10">Golgi pH regulator</fullName>
    </recommendedName>
</protein>
<evidence type="ECO:0008006" key="10">
    <source>
        <dbReference type="Google" id="ProtNLM"/>
    </source>
</evidence>
<dbReference type="PANTHER" id="PTHR15948">
    <property type="entry name" value="G-PROTEIN COUPLED RECEPTOR 89-RELATED"/>
    <property type="match status" value="1"/>
</dbReference>
<feature type="domain" description="Golgi pH regulator conserved" evidence="7">
    <location>
        <begin position="210"/>
        <end position="277"/>
    </location>
</feature>
<feature type="domain" description="Abscisic acid G-protein coupled receptor-like" evidence="6">
    <location>
        <begin position="352"/>
        <end position="534"/>
    </location>
</feature>
<evidence type="ECO:0000259" key="7">
    <source>
        <dbReference type="Pfam" id="PF12537"/>
    </source>
</evidence>
<keyword evidence="4 5" id="KW-0472">Membrane</keyword>
<evidence type="ECO:0000313" key="8">
    <source>
        <dbReference type="EMBL" id="KAK0388472.1"/>
    </source>
</evidence>
<evidence type="ECO:0000256" key="2">
    <source>
        <dbReference type="ARBA" id="ARBA00022692"/>
    </source>
</evidence>
<dbReference type="InterPro" id="IPR015672">
    <property type="entry name" value="GPHR/GTG"/>
</dbReference>
<proteinExistence type="predicted"/>
<dbReference type="AlphaFoldDB" id="A0AA39L8X3"/>
<reference evidence="8" key="1">
    <citation type="submission" date="2022-10" db="EMBL/GenBank/DDBJ databases">
        <title>Determination and structural analysis of whole genome sequence of Sarocladium strictum F4-1.</title>
        <authorList>
            <person name="Hu L."/>
            <person name="Jiang Y."/>
        </authorList>
    </citation>
    <scope>NUCLEOTIDE SEQUENCE</scope>
    <source>
        <strain evidence="8">F4-1</strain>
    </source>
</reference>
<evidence type="ECO:0000256" key="1">
    <source>
        <dbReference type="ARBA" id="ARBA00004141"/>
    </source>
</evidence>
<comment type="subcellular location">
    <subcellularLocation>
        <location evidence="1">Membrane</location>
        <topology evidence="1">Multi-pass membrane protein</topology>
    </subcellularLocation>
</comment>
<organism evidence="8 9">
    <name type="scientific">Sarocladium strictum</name>
    <name type="common">Black bundle disease fungus</name>
    <name type="synonym">Acremonium strictum</name>
    <dbReference type="NCBI Taxonomy" id="5046"/>
    <lineage>
        <taxon>Eukaryota</taxon>
        <taxon>Fungi</taxon>
        <taxon>Dikarya</taxon>
        <taxon>Ascomycota</taxon>
        <taxon>Pezizomycotina</taxon>
        <taxon>Sordariomycetes</taxon>
        <taxon>Hypocreomycetidae</taxon>
        <taxon>Hypocreales</taxon>
        <taxon>Sarocladiaceae</taxon>
        <taxon>Sarocladium</taxon>
    </lineage>
</organism>
<comment type="caution">
    <text evidence="8">The sequence shown here is derived from an EMBL/GenBank/DDBJ whole genome shotgun (WGS) entry which is preliminary data.</text>
</comment>
<dbReference type="PANTHER" id="PTHR15948:SF0">
    <property type="entry name" value="GOLGI PH REGULATOR A-RELATED"/>
    <property type="match status" value="1"/>
</dbReference>
<dbReference type="EMBL" id="JAPDFR010000003">
    <property type="protein sequence ID" value="KAK0388472.1"/>
    <property type="molecule type" value="Genomic_DNA"/>
</dbReference>
<evidence type="ECO:0000256" key="4">
    <source>
        <dbReference type="ARBA" id="ARBA00023136"/>
    </source>
</evidence>
<keyword evidence="2 5" id="KW-0812">Transmembrane</keyword>
<keyword evidence="3 5" id="KW-1133">Transmembrane helix</keyword>
<feature type="transmembrane region" description="Helical" evidence="5">
    <location>
        <begin position="167"/>
        <end position="186"/>
    </location>
</feature>
<dbReference type="GO" id="GO:0016020">
    <property type="term" value="C:membrane"/>
    <property type="evidence" value="ECO:0007669"/>
    <property type="project" value="UniProtKB-SubCell"/>
</dbReference>